<dbReference type="PANTHER" id="PTHR37816">
    <property type="entry name" value="YALI0E33011P"/>
    <property type="match status" value="1"/>
</dbReference>
<dbReference type="SUPFAM" id="SSF52540">
    <property type="entry name" value="P-loop containing nucleoside triphosphate hydrolases"/>
    <property type="match status" value="1"/>
</dbReference>
<evidence type="ECO:0000313" key="1">
    <source>
        <dbReference type="EMBL" id="MBP5855543.1"/>
    </source>
</evidence>
<reference evidence="1" key="1">
    <citation type="submission" date="2021-04" db="EMBL/GenBank/DDBJ databases">
        <authorList>
            <person name="Zhang D.-C."/>
        </authorList>
    </citation>
    <scope>NUCLEOTIDE SEQUENCE</scope>
    <source>
        <strain evidence="1">CGMCC 1.15697</strain>
    </source>
</reference>
<dbReference type="InterPro" id="IPR052922">
    <property type="entry name" value="Cytidylate_Kinase-2"/>
</dbReference>
<evidence type="ECO:0008006" key="3">
    <source>
        <dbReference type="Google" id="ProtNLM"/>
    </source>
</evidence>
<sequence length="175" mass="19656">MRRVVVIGNAGGGKTTLSKRMAVDLGVAYHAIDHIQWLPGWIFNEDFDVLHDAWLQEPGWVIDGIGPWEAVERRLEYADTVLWVDLPLSTHLWWATKRLLKNLFGPDSDVPGGCSLIGSAIPFYRMILDIHKTHRAAMALVIETARDHGKVVHILRTPAQIARFRAGAWKFAEAA</sequence>
<dbReference type="AlphaFoldDB" id="A0A8J7SJC4"/>
<dbReference type="PANTHER" id="PTHR37816:SF1">
    <property type="entry name" value="TOXIN"/>
    <property type="match status" value="1"/>
</dbReference>
<dbReference type="InterPro" id="IPR027417">
    <property type="entry name" value="P-loop_NTPase"/>
</dbReference>
<comment type="caution">
    <text evidence="1">The sequence shown here is derived from an EMBL/GenBank/DDBJ whole genome shotgun (WGS) entry which is preliminary data.</text>
</comment>
<organism evidence="1 2">
    <name type="scientific">Marivibrio halodurans</name>
    <dbReference type="NCBI Taxonomy" id="2039722"/>
    <lineage>
        <taxon>Bacteria</taxon>
        <taxon>Pseudomonadati</taxon>
        <taxon>Pseudomonadota</taxon>
        <taxon>Alphaproteobacteria</taxon>
        <taxon>Rhodospirillales</taxon>
        <taxon>Rhodospirillaceae</taxon>
        <taxon>Marivibrio</taxon>
    </lineage>
</organism>
<dbReference type="Gene3D" id="3.40.50.300">
    <property type="entry name" value="P-loop containing nucleotide triphosphate hydrolases"/>
    <property type="match status" value="1"/>
</dbReference>
<keyword evidence="2" id="KW-1185">Reference proteome</keyword>
<dbReference type="Proteomes" id="UP000672602">
    <property type="component" value="Unassembled WGS sequence"/>
</dbReference>
<dbReference type="RefSeq" id="WP_210680127.1">
    <property type="nucleotide sequence ID" value="NZ_JAGMWN010000001.1"/>
</dbReference>
<name>A0A8J7SJC4_9PROT</name>
<accession>A0A8J7SJC4</accession>
<protein>
    <recommendedName>
        <fullName evidence="3">Adenylate kinase</fullName>
    </recommendedName>
</protein>
<evidence type="ECO:0000313" key="2">
    <source>
        <dbReference type="Proteomes" id="UP000672602"/>
    </source>
</evidence>
<dbReference type="EMBL" id="JAGMWN010000001">
    <property type="protein sequence ID" value="MBP5855543.1"/>
    <property type="molecule type" value="Genomic_DNA"/>
</dbReference>
<proteinExistence type="predicted"/>
<gene>
    <name evidence="1" type="ORF">KAJ83_00870</name>
</gene>